<dbReference type="Proteomes" id="UP001487740">
    <property type="component" value="Unassembled WGS sequence"/>
</dbReference>
<organism evidence="4 5">
    <name type="scientific">Scylla paramamosain</name>
    <name type="common">Mud crab</name>
    <dbReference type="NCBI Taxonomy" id="85552"/>
    <lineage>
        <taxon>Eukaryota</taxon>
        <taxon>Metazoa</taxon>
        <taxon>Ecdysozoa</taxon>
        <taxon>Arthropoda</taxon>
        <taxon>Crustacea</taxon>
        <taxon>Multicrustacea</taxon>
        <taxon>Malacostraca</taxon>
        <taxon>Eumalacostraca</taxon>
        <taxon>Eucarida</taxon>
        <taxon>Decapoda</taxon>
        <taxon>Pleocyemata</taxon>
        <taxon>Brachyura</taxon>
        <taxon>Eubrachyura</taxon>
        <taxon>Portunoidea</taxon>
        <taxon>Portunidae</taxon>
        <taxon>Portuninae</taxon>
        <taxon>Scylla</taxon>
    </lineage>
</organism>
<feature type="compositionally biased region" description="Polar residues" evidence="1">
    <location>
        <begin position="336"/>
        <end position="354"/>
    </location>
</feature>
<keyword evidence="2" id="KW-1133">Transmembrane helix</keyword>
<evidence type="ECO:0000313" key="4">
    <source>
        <dbReference type="EMBL" id="KAK8403301.1"/>
    </source>
</evidence>
<sequence>MCIVQLVQLAYLVLIILLSLSTSSTVSGSEATSGQHGDLSVVLAGDGAQIGQTENEKTGSGSSLTGFESGTSVSSHSQSSVGLTAGTGTSVVPETPATVTSGTSVGTSGESSVDSVSGSQTSLGVATQTFNSERPIDSPSDSIDSHSRFSSASSTDSKSDVTVSSSTVQGSAAESHGASGSISGSLSVASDSDDRLTSFGGGSVTSLTSSDKQAVAQTDSSASQQSSDSFSSQRPSGLPGLQTLSGSPNPQGPSGSFLTHQFSSLGSRDPYGFFGSQVPFGFYGLQFPYGSVEALRTRDPQGIYHMLYPIDFYHVHLPYYTHSRAPHASLRPANSPGFQPSSNTSPSLHPSPFNSPAGSPVGSKSSGSPNAAGSVDSLPVHTENEGLEARQESLPGSVQSTSTSSSSLFLKVGSGQDENPSVVLARGGAQGQVLLAHLGTVQAVLLVHSVVFLVHLTLLFPKVLLAHLGMVQAVLLVHSVVFLVHLTLLFPKLARPITLHSTGSPNSLQSTGSQLSSSSSHGSEQTGVLLGSQHLTPSPAAGSAEIQGSHILRPAGSSEVPSTFLSVPGFEVTTGQNEGLSVVLARGGAQQGAVSWSASVAKFCSNAGSTSGSRVASLDRAGQESQGSGFVSGSAAQGAGVNSVSVPLSLVHLHQDPACYSVCSNLLMKVALALPLSISGNRLHFPLKQARGLPLQTGVLLLFSGDKEVRESLVILDIMVLHLPLTASISNRPTEAAAALTVTAVDLSSFTEAQ</sequence>
<keyword evidence="2" id="KW-0472">Membrane</keyword>
<feature type="region of interest" description="Disordered" evidence="1">
    <location>
        <begin position="383"/>
        <end position="402"/>
    </location>
</feature>
<feature type="compositionally biased region" description="Polar residues" evidence="1">
    <location>
        <begin position="123"/>
        <end position="132"/>
    </location>
</feature>
<feature type="compositionally biased region" description="Low complexity" evidence="1">
    <location>
        <begin position="245"/>
        <end position="256"/>
    </location>
</feature>
<gene>
    <name evidence="4" type="ORF">O3P69_000428</name>
</gene>
<evidence type="ECO:0000256" key="3">
    <source>
        <dbReference type="SAM" id="SignalP"/>
    </source>
</evidence>
<dbReference type="AlphaFoldDB" id="A0AAW0UUT9"/>
<evidence type="ECO:0000256" key="1">
    <source>
        <dbReference type="SAM" id="MobiDB-lite"/>
    </source>
</evidence>
<feature type="compositionally biased region" description="Low complexity" evidence="1">
    <location>
        <begin position="507"/>
        <end position="523"/>
    </location>
</feature>
<dbReference type="EMBL" id="JARAKH010000006">
    <property type="protein sequence ID" value="KAK8403301.1"/>
    <property type="molecule type" value="Genomic_DNA"/>
</dbReference>
<feature type="compositionally biased region" description="Low complexity" evidence="1">
    <location>
        <begin position="69"/>
        <end position="80"/>
    </location>
</feature>
<name>A0AAW0UUT9_SCYPA</name>
<feature type="signal peptide" evidence="3">
    <location>
        <begin position="1"/>
        <end position="28"/>
    </location>
</feature>
<feature type="region of interest" description="Disordered" evidence="1">
    <location>
        <begin position="328"/>
        <end position="378"/>
    </location>
</feature>
<feature type="compositionally biased region" description="Low complexity" evidence="1">
    <location>
        <begin position="98"/>
        <end position="122"/>
    </location>
</feature>
<feature type="compositionally biased region" description="Low complexity" evidence="1">
    <location>
        <begin position="137"/>
        <end position="190"/>
    </location>
</feature>
<proteinExistence type="predicted"/>
<protein>
    <submittedName>
        <fullName evidence="4">Uncharacterized protein</fullName>
    </submittedName>
</protein>
<keyword evidence="5" id="KW-1185">Reference proteome</keyword>
<feature type="region of interest" description="Disordered" evidence="1">
    <location>
        <begin position="51"/>
        <end position="261"/>
    </location>
</feature>
<accession>A0AAW0UUT9</accession>
<feature type="chain" id="PRO_5043384987" evidence="3">
    <location>
        <begin position="29"/>
        <end position="754"/>
    </location>
</feature>
<feature type="region of interest" description="Disordered" evidence="1">
    <location>
        <begin position="503"/>
        <end position="526"/>
    </location>
</feature>
<keyword evidence="3" id="KW-0732">Signal</keyword>
<reference evidence="4 5" key="1">
    <citation type="submission" date="2023-03" db="EMBL/GenBank/DDBJ databases">
        <title>High-quality genome of Scylla paramamosain provides insights in environmental adaptation.</title>
        <authorList>
            <person name="Zhang L."/>
        </authorList>
    </citation>
    <scope>NUCLEOTIDE SEQUENCE [LARGE SCALE GENOMIC DNA]</scope>
    <source>
        <strain evidence="4">LZ_2023a</strain>
        <tissue evidence="4">Muscle</tissue>
    </source>
</reference>
<feature type="transmembrane region" description="Helical" evidence="2">
    <location>
        <begin position="434"/>
        <end position="456"/>
    </location>
</feature>
<feature type="transmembrane region" description="Helical" evidence="2">
    <location>
        <begin position="468"/>
        <end position="490"/>
    </location>
</feature>
<feature type="compositionally biased region" description="Low complexity" evidence="1">
    <location>
        <begin position="213"/>
        <end position="233"/>
    </location>
</feature>
<evidence type="ECO:0000256" key="2">
    <source>
        <dbReference type="SAM" id="Phobius"/>
    </source>
</evidence>
<feature type="compositionally biased region" description="Low complexity" evidence="1">
    <location>
        <begin position="355"/>
        <end position="369"/>
    </location>
</feature>
<feature type="compositionally biased region" description="Polar residues" evidence="1">
    <location>
        <begin position="51"/>
        <end position="68"/>
    </location>
</feature>
<evidence type="ECO:0000313" key="5">
    <source>
        <dbReference type="Proteomes" id="UP001487740"/>
    </source>
</evidence>
<comment type="caution">
    <text evidence="4">The sequence shown here is derived from an EMBL/GenBank/DDBJ whole genome shotgun (WGS) entry which is preliminary data.</text>
</comment>
<feature type="compositionally biased region" description="Low complexity" evidence="1">
    <location>
        <begin position="393"/>
        <end position="402"/>
    </location>
</feature>
<keyword evidence="2" id="KW-0812">Transmembrane</keyword>